<dbReference type="Gene3D" id="1.10.260.40">
    <property type="entry name" value="lambda repressor-like DNA-binding domains"/>
    <property type="match status" value="1"/>
</dbReference>
<dbReference type="EMBL" id="DF968181">
    <property type="protein sequence ID" value="GAP40940.1"/>
    <property type="molecule type" value="Genomic_DNA"/>
</dbReference>
<dbReference type="Gene3D" id="1.10.10.2910">
    <property type="match status" value="1"/>
</dbReference>
<dbReference type="PANTHER" id="PTHR43236:SF1">
    <property type="entry name" value="BLL7220 PROTEIN"/>
    <property type="match status" value="1"/>
</dbReference>
<dbReference type="SUPFAM" id="SSF47413">
    <property type="entry name" value="lambda repressor-like DNA-binding domains"/>
    <property type="match status" value="1"/>
</dbReference>
<protein>
    <recommendedName>
        <fullName evidence="2">HTH cro/C1-type domain-containing protein</fullName>
    </recommendedName>
</protein>
<dbReference type="STRING" id="1678840.ATC1_13922"/>
<feature type="domain" description="HTH cro/C1-type" evidence="2">
    <location>
        <begin position="7"/>
        <end position="61"/>
    </location>
</feature>
<dbReference type="AlphaFoldDB" id="A0A0S7BKP8"/>
<evidence type="ECO:0000256" key="1">
    <source>
        <dbReference type="ARBA" id="ARBA00007227"/>
    </source>
</evidence>
<comment type="similarity">
    <text evidence="1">Belongs to the short-chain fatty acyl-CoA assimilation regulator (ScfR) family.</text>
</comment>
<name>A0A0S7BKP8_9CHLR</name>
<dbReference type="Pfam" id="PF06114">
    <property type="entry name" value="Peptidase_M78"/>
    <property type="match status" value="1"/>
</dbReference>
<accession>A0A0S7BKP8</accession>
<dbReference type="InterPro" id="IPR010359">
    <property type="entry name" value="IrrE_HExxH"/>
</dbReference>
<organism evidence="3">
    <name type="scientific">Flexilinea flocculi</name>
    <dbReference type="NCBI Taxonomy" id="1678840"/>
    <lineage>
        <taxon>Bacteria</taxon>
        <taxon>Bacillati</taxon>
        <taxon>Chloroflexota</taxon>
        <taxon>Anaerolineae</taxon>
        <taxon>Anaerolineales</taxon>
        <taxon>Anaerolineaceae</taxon>
        <taxon>Flexilinea</taxon>
    </lineage>
</organism>
<dbReference type="Pfam" id="PF01381">
    <property type="entry name" value="HTH_3"/>
    <property type="match status" value="1"/>
</dbReference>
<dbReference type="InterPro" id="IPR052345">
    <property type="entry name" value="Rad_response_metalloprotease"/>
</dbReference>
<sequence length="357" mass="40434">MTIGGRIKQARKAGNFSLRKLADEIGVSAMAISKYERDQDVPSSGVLLRLSQALQVKVDFFFRPSTVSVQLQAYRKHAVLGVKEQEAIQMRIQDWVERYLEVESLFPEEQHAANLPLRKVTSLDEIETAALELRDHWSLGYDAIENLVQLLEDRGIKVGIISGFEHFDACTFTYSTQSCKADGDPVIVTKGELSGDRQRFNLGHELGHLILDVQGDLKPEQAANRFVGAFLVPAATARFELGANRTDLNINELHMLKHKYGLSMQAWIYRAKDLSIISESTAARLFQQFRVNDWHRQEPGKPYPSETPMRMERLIYRALAEDLISRSRAQELLGKPLQLGWEMEALQQNDLAIRAGN</sequence>
<evidence type="ECO:0000313" key="3">
    <source>
        <dbReference type="EMBL" id="GAP40940.1"/>
    </source>
</evidence>
<dbReference type="GO" id="GO:0003677">
    <property type="term" value="F:DNA binding"/>
    <property type="evidence" value="ECO:0007669"/>
    <property type="project" value="InterPro"/>
</dbReference>
<dbReference type="SMART" id="SM00530">
    <property type="entry name" value="HTH_XRE"/>
    <property type="match status" value="1"/>
</dbReference>
<dbReference type="Proteomes" id="UP000053370">
    <property type="component" value="Unassembled WGS sequence"/>
</dbReference>
<dbReference type="RefSeq" id="WP_082174738.1">
    <property type="nucleotide sequence ID" value="NZ_DF968181.1"/>
</dbReference>
<reference evidence="3" key="1">
    <citation type="journal article" date="2015" name="Genome Announc.">
        <title>Draft Genome Sequence of Anaerolineae Strain TC1, a Novel Isolate from a Methanogenic Wastewater Treatment System.</title>
        <authorList>
            <person name="Matsuura N."/>
            <person name="Tourlousse D.M."/>
            <person name="Sun L."/>
            <person name="Toyonaga M."/>
            <person name="Kuroda K."/>
            <person name="Ohashi A."/>
            <person name="Cruz R."/>
            <person name="Yamaguchi T."/>
            <person name="Sekiguchi Y."/>
        </authorList>
    </citation>
    <scope>NUCLEOTIDE SEQUENCE [LARGE SCALE GENOMIC DNA]</scope>
    <source>
        <strain evidence="3">TC1</strain>
    </source>
</reference>
<dbReference type="OrthoDB" id="9816277at2"/>
<dbReference type="InterPro" id="IPR001387">
    <property type="entry name" value="Cro/C1-type_HTH"/>
</dbReference>
<dbReference type="PROSITE" id="PS50943">
    <property type="entry name" value="HTH_CROC1"/>
    <property type="match status" value="1"/>
</dbReference>
<evidence type="ECO:0000313" key="4">
    <source>
        <dbReference type="Proteomes" id="UP000053370"/>
    </source>
</evidence>
<dbReference type="PANTHER" id="PTHR43236">
    <property type="entry name" value="ANTITOXIN HIGA1"/>
    <property type="match status" value="1"/>
</dbReference>
<dbReference type="CDD" id="cd00093">
    <property type="entry name" value="HTH_XRE"/>
    <property type="match status" value="1"/>
</dbReference>
<gene>
    <name evidence="3" type="ORF">ATC1_13922</name>
</gene>
<dbReference type="InterPro" id="IPR010982">
    <property type="entry name" value="Lambda_DNA-bd_dom_sf"/>
</dbReference>
<keyword evidence="4" id="KW-1185">Reference proteome</keyword>
<proteinExistence type="inferred from homology"/>
<evidence type="ECO:0000259" key="2">
    <source>
        <dbReference type="PROSITE" id="PS50943"/>
    </source>
</evidence>